<accession>A0A8D4VLK9</accession>
<comment type="cofactor">
    <cofactor evidence="5">
        <name>heme</name>
        <dbReference type="ChEBI" id="CHEBI:30413"/>
    </cofactor>
</comment>
<dbReference type="Pfam" id="PF01152">
    <property type="entry name" value="Bac_globin"/>
    <property type="match status" value="1"/>
</dbReference>
<feature type="binding site" description="distal binding residue" evidence="6">
    <location>
        <position position="71"/>
    </location>
    <ligand>
        <name>heme</name>
        <dbReference type="ChEBI" id="CHEBI:30413"/>
    </ligand>
    <ligandPart>
        <name>Fe</name>
        <dbReference type="ChEBI" id="CHEBI:18248"/>
    </ligandPart>
</feature>
<evidence type="ECO:0000313" key="7">
    <source>
        <dbReference type="EMBL" id="BBL69504.1"/>
    </source>
</evidence>
<dbReference type="GO" id="GO:0046872">
    <property type="term" value="F:metal ion binding"/>
    <property type="evidence" value="ECO:0007669"/>
    <property type="project" value="UniProtKB-KW"/>
</dbReference>
<dbReference type="RefSeq" id="WP_221047889.1">
    <property type="nucleotide sequence ID" value="NZ_AP019782.1"/>
</dbReference>
<keyword evidence="1 5" id="KW-0813">Transport</keyword>
<evidence type="ECO:0000256" key="6">
    <source>
        <dbReference type="PIRSR" id="PIRSR601486-1"/>
    </source>
</evidence>
<comment type="similarity">
    <text evidence="5">Belongs to the truncated hemoglobin family. Group I subfamily.</text>
</comment>
<protein>
    <recommendedName>
        <fullName evidence="5">Group 1 truncated hemoglobin</fullName>
    </recommendedName>
</protein>
<evidence type="ECO:0000256" key="4">
    <source>
        <dbReference type="ARBA" id="ARBA00023004"/>
    </source>
</evidence>
<dbReference type="KEGG" id="moz:MoryE10_01100"/>
<keyword evidence="8" id="KW-1185">Reference proteome</keyword>
<organism evidence="7 8">
    <name type="scientific">Methylogaea oryzae</name>
    <dbReference type="NCBI Taxonomy" id="1295382"/>
    <lineage>
        <taxon>Bacteria</taxon>
        <taxon>Pseudomonadati</taxon>
        <taxon>Pseudomonadota</taxon>
        <taxon>Gammaproteobacteria</taxon>
        <taxon>Methylococcales</taxon>
        <taxon>Methylococcaceae</taxon>
        <taxon>Methylogaea</taxon>
    </lineage>
</organism>
<evidence type="ECO:0000256" key="5">
    <source>
        <dbReference type="PIRNR" id="PIRNR002030"/>
    </source>
</evidence>
<keyword evidence="3 5" id="KW-0479">Metal-binding</keyword>
<dbReference type="PIRSF" id="PIRSF002030">
    <property type="entry name" value="Globin_Protozoa/Cyanobacteria"/>
    <property type="match status" value="1"/>
</dbReference>
<evidence type="ECO:0000313" key="8">
    <source>
        <dbReference type="Proteomes" id="UP000824988"/>
    </source>
</evidence>
<dbReference type="CDD" id="cd00454">
    <property type="entry name" value="TrHb1_N"/>
    <property type="match status" value="1"/>
</dbReference>
<keyword evidence="2 5" id="KW-0349">Heme</keyword>
<dbReference type="InterPro" id="IPR016339">
    <property type="entry name" value="Hemoglobin_trunc_I"/>
</dbReference>
<keyword evidence="4 5" id="KW-0408">Iron</keyword>
<dbReference type="AlphaFoldDB" id="A0A8D4VLK9"/>
<name>A0A8D4VLK9_9GAMM</name>
<evidence type="ECO:0000256" key="1">
    <source>
        <dbReference type="ARBA" id="ARBA00022448"/>
    </source>
</evidence>
<evidence type="ECO:0000256" key="3">
    <source>
        <dbReference type="ARBA" id="ARBA00022723"/>
    </source>
</evidence>
<dbReference type="Proteomes" id="UP000824988">
    <property type="component" value="Chromosome"/>
</dbReference>
<dbReference type="EMBL" id="AP019782">
    <property type="protein sequence ID" value="BBL69504.1"/>
    <property type="molecule type" value="Genomic_DNA"/>
</dbReference>
<evidence type="ECO:0000256" key="2">
    <source>
        <dbReference type="ARBA" id="ARBA00022617"/>
    </source>
</evidence>
<reference evidence="7" key="1">
    <citation type="submission" date="2019-06" db="EMBL/GenBank/DDBJ databases">
        <title>Complete genome sequence of Methylogaea oryzae strain JCM16910.</title>
        <authorList>
            <person name="Asakawa S."/>
        </authorList>
    </citation>
    <scope>NUCLEOTIDE SEQUENCE</scope>
    <source>
        <strain evidence="7">E10</strain>
    </source>
</reference>
<keyword evidence="5" id="KW-0561">Oxygen transport</keyword>
<proteinExistence type="inferred from homology"/>
<gene>
    <name evidence="7" type="ORF">MoryE10_01100</name>
</gene>
<dbReference type="GO" id="GO:0019825">
    <property type="term" value="F:oxygen binding"/>
    <property type="evidence" value="ECO:0007669"/>
    <property type="project" value="InterPro"/>
</dbReference>
<dbReference type="InterPro" id="IPR001486">
    <property type="entry name" value="Hemoglobin_trunc"/>
</dbReference>
<sequence>MSETLFDQLGGAAAVNAAVDIFYQKVLADGSLSPFFEGVSMQDQRDKQKAFLTVAFGGPYDYVGNDLTSSHARAVKRGLSDRHVNAVLGHLMKTLQELKVSGYLVVEIMKIAESTRNAVLGR</sequence>